<dbReference type="GO" id="GO:0005737">
    <property type="term" value="C:cytoplasm"/>
    <property type="evidence" value="ECO:0007669"/>
    <property type="project" value="UniProtKB-SubCell"/>
</dbReference>
<dbReference type="InterPro" id="IPR035909">
    <property type="entry name" value="CheB_C"/>
</dbReference>
<dbReference type="GO" id="GO:0050568">
    <property type="term" value="F:protein-glutamine glutaminase activity"/>
    <property type="evidence" value="ECO:0007669"/>
    <property type="project" value="UniProtKB-UniRule"/>
</dbReference>
<proteinExistence type="inferred from homology"/>
<evidence type="ECO:0000256" key="4">
    <source>
        <dbReference type="ARBA" id="ARBA00048267"/>
    </source>
</evidence>
<dbReference type="NCBIfam" id="NF001965">
    <property type="entry name" value="PRK00742.1"/>
    <property type="match status" value="1"/>
</dbReference>
<evidence type="ECO:0000256" key="2">
    <source>
        <dbReference type="ARBA" id="ARBA00022500"/>
    </source>
</evidence>
<dbReference type="InterPro" id="IPR000673">
    <property type="entry name" value="Sig_transdc_resp-reg_Me-estase"/>
</dbReference>
<dbReference type="InterPro" id="IPR008248">
    <property type="entry name" value="CheB-like"/>
</dbReference>
<dbReference type="PROSITE" id="PS50122">
    <property type="entry name" value="CHEB"/>
    <property type="match status" value="1"/>
</dbReference>
<evidence type="ECO:0000256" key="1">
    <source>
        <dbReference type="ARBA" id="ARBA00022490"/>
    </source>
</evidence>
<feature type="active site" evidence="5 6">
    <location>
        <position position="224"/>
    </location>
</feature>
<keyword evidence="2 5" id="KW-0145">Chemotaxis</keyword>
<dbReference type="Gene3D" id="3.40.50.2300">
    <property type="match status" value="1"/>
</dbReference>
<dbReference type="Pfam" id="PF00072">
    <property type="entry name" value="Response_reg"/>
    <property type="match status" value="1"/>
</dbReference>
<feature type="region of interest" description="Disordered" evidence="8">
    <location>
        <begin position="137"/>
        <end position="172"/>
    </location>
</feature>
<reference evidence="11 12" key="1">
    <citation type="submission" date="2018-11" db="EMBL/GenBank/DDBJ databases">
        <title>Mesobaculum littorinae gen. nov., sp. nov., isolated from Littorina scabra that represents a novel genus of the order Rhodobacteraceae.</title>
        <authorList>
            <person name="Li F."/>
        </authorList>
    </citation>
    <scope>NUCLEOTIDE SEQUENCE [LARGE SCALE GENOMIC DNA]</scope>
    <source>
        <strain evidence="11 12">M0103</strain>
    </source>
</reference>
<dbReference type="HAMAP" id="MF_00099">
    <property type="entry name" value="CheB_chemtxs"/>
    <property type="match status" value="1"/>
</dbReference>
<dbReference type="RefSeq" id="WP_127905237.1">
    <property type="nucleotide sequence ID" value="NZ_RQXX01000001.1"/>
</dbReference>
<organism evidence="11 12">
    <name type="scientific">Mesobaculum littorinae</name>
    <dbReference type="NCBI Taxonomy" id="2486419"/>
    <lineage>
        <taxon>Bacteria</taxon>
        <taxon>Pseudomonadati</taxon>
        <taxon>Pseudomonadota</taxon>
        <taxon>Alphaproteobacteria</taxon>
        <taxon>Rhodobacterales</taxon>
        <taxon>Roseobacteraceae</taxon>
        <taxon>Mesobaculum</taxon>
    </lineage>
</organism>
<comment type="similarity">
    <text evidence="5">Belongs to the CheB family.</text>
</comment>
<feature type="compositionally biased region" description="Low complexity" evidence="8">
    <location>
        <begin position="146"/>
        <end position="164"/>
    </location>
</feature>
<comment type="catalytic activity">
    <reaction evidence="5">
        <text>L-glutaminyl-[protein] + H2O = L-glutamyl-[protein] + NH4(+)</text>
        <dbReference type="Rhea" id="RHEA:16441"/>
        <dbReference type="Rhea" id="RHEA-COMP:10207"/>
        <dbReference type="Rhea" id="RHEA-COMP:10208"/>
        <dbReference type="ChEBI" id="CHEBI:15377"/>
        <dbReference type="ChEBI" id="CHEBI:28938"/>
        <dbReference type="ChEBI" id="CHEBI:29973"/>
        <dbReference type="ChEBI" id="CHEBI:30011"/>
        <dbReference type="EC" id="3.5.1.44"/>
    </reaction>
</comment>
<evidence type="ECO:0000256" key="3">
    <source>
        <dbReference type="ARBA" id="ARBA00022801"/>
    </source>
</evidence>
<feature type="active site" evidence="5 6">
    <location>
        <position position="198"/>
    </location>
</feature>
<dbReference type="AlphaFoldDB" id="A0A438AMM3"/>
<dbReference type="SUPFAM" id="SSF52172">
    <property type="entry name" value="CheY-like"/>
    <property type="match status" value="1"/>
</dbReference>
<evidence type="ECO:0000259" key="9">
    <source>
        <dbReference type="PROSITE" id="PS50110"/>
    </source>
</evidence>
<dbReference type="GO" id="GO:0006935">
    <property type="term" value="P:chemotaxis"/>
    <property type="evidence" value="ECO:0007669"/>
    <property type="project" value="UniProtKB-UniRule"/>
</dbReference>
<keyword evidence="1 5" id="KW-0963">Cytoplasm</keyword>
<sequence length="381" mass="40259">MTAETPIQVLIVDDSLTARATFKALIASDPGLHVQATATDPFDAAEVMRRQVPDVMLLDLELPRMDGLTFLSQIMRQRPMPVVICSSHTQHGSDAALRALEIGAAEVIGKPSIATDAERSEAQIRICDAIRAAAQARHGTARRSRSAGQPAAPARAPAAPVPSSTGNGPKLSADAILPRAAARASGGALTPVVAIGASTGGTEALLSVLRQLPETAPPVVVVQHMPEKFTAAFASRLDAHCRIAVSEARDGDQLVPGRALIAPGSHHLLVERNGRDYRVKTLDGPYVSRHRPSVDVLFRSVAQSVGAHAMGILMTGMGDDGARGLLEMRQAGAETLCQDEASCVVFGMPREGLKIGASDRAVALDRLPAEILEWHKERSPR</sequence>
<evidence type="ECO:0000256" key="6">
    <source>
        <dbReference type="PROSITE-ProRule" id="PRU00050"/>
    </source>
</evidence>
<dbReference type="SUPFAM" id="SSF52738">
    <property type="entry name" value="Methylesterase CheB, C-terminal domain"/>
    <property type="match status" value="1"/>
</dbReference>
<dbReference type="NCBIfam" id="NF009206">
    <property type="entry name" value="PRK12555.1"/>
    <property type="match status" value="1"/>
</dbReference>
<dbReference type="EC" id="3.1.1.61" evidence="5"/>
<comment type="PTM">
    <text evidence="5">Phosphorylated by CheA. Phosphorylation of the N-terminal regulatory domain activates the methylesterase activity.</text>
</comment>
<dbReference type="GO" id="GO:0000156">
    <property type="term" value="F:phosphorelay response regulator activity"/>
    <property type="evidence" value="ECO:0007669"/>
    <property type="project" value="InterPro"/>
</dbReference>
<dbReference type="InterPro" id="IPR001789">
    <property type="entry name" value="Sig_transdc_resp-reg_receiver"/>
</dbReference>
<name>A0A438AMM3_9RHOB</name>
<dbReference type="CDD" id="cd16432">
    <property type="entry name" value="CheB_Rec"/>
    <property type="match status" value="1"/>
</dbReference>
<comment type="function">
    <text evidence="5">Involved in chemotaxis. Part of a chemotaxis signal transduction system that modulates chemotaxis in response to various stimuli. Catalyzes the demethylation of specific methylglutamate residues introduced into the chemoreceptors (methyl-accepting chemotaxis proteins or MCP) by CheR. Also mediates the irreversible deamidation of specific glutamine residues to glutamic acid.</text>
</comment>
<accession>A0A438AMM3</accession>
<dbReference type="InterPro" id="IPR011006">
    <property type="entry name" value="CheY-like_superfamily"/>
</dbReference>
<dbReference type="Pfam" id="PF01339">
    <property type="entry name" value="CheB_methylest"/>
    <property type="match status" value="1"/>
</dbReference>
<keyword evidence="12" id="KW-1185">Reference proteome</keyword>
<evidence type="ECO:0000259" key="10">
    <source>
        <dbReference type="PROSITE" id="PS50122"/>
    </source>
</evidence>
<dbReference type="SMART" id="SM00448">
    <property type="entry name" value="REC"/>
    <property type="match status" value="1"/>
</dbReference>
<evidence type="ECO:0000256" key="8">
    <source>
        <dbReference type="SAM" id="MobiDB-lite"/>
    </source>
</evidence>
<keyword evidence="5 7" id="KW-0597">Phosphoprotein</keyword>
<comment type="catalytic activity">
    <reaction evidence="4 5">
        <text>[protein]-L-glutamate 5-O-methyl ester + H2O = L-glutamyl-[protein] + methanol + H(+)</text>
        <dbReference type="Rhea" id="RHEA:23236"/>
        <dbReference type="Rhea" id="RHEA-COMP:10208"/>
        <dbReference type="Rhea" id="RHEA-COMP:10311"/>
        <dbReference type="ChEBI" id="CHEBI:15377"/>
        <dbReference type="ChEBI" id="CHEBI:15378"/>
        <dbReference type="ChEBI" id="CHEBI:17790"/>
        <dbReference type="ChEBI" id="CHEBI:29973"/>
        <dbReference type="ChEBI" id="CHEBI:82795"/>
        <dbReference type="EC" id="3.1.1.61"/>
    </reaction>
</comment>
<feature type="active site" evidence="5 6">
    <location>
        <position position="320"/>
    </location>
</feature>
<dbReference type="EMBL" id="RQXX01000001">
    <property type="protein sequence ID" value="RVV99796.1"/>
    <property type="molecule type" value="Genomic_DNA"/>
</dbReference>
<evidence type="ECO:0000256" key="7">
    <source>
        <dbReference type="PROSITE-ProRule" id="PRU00169"/>
    </source>
</evidence>
<dbReference type="OrthoDB" id="9793421at2"/>
<comment type="domain">
    <text evidence="5">Contains a C-terminal catalytic domain, and an N-terminal region which modulates catalytic activity.</text>
</comment>
<dbReference type="CDD" id="cd17541">
    <property type="entry name" value="REC_CheB-like"/>
    <property type="match status" value="1"/>
</dbReference>
<dbReference type="PANTHER" id="PTHR42872:SF6">
    <property type="entry name" value="PROTEIN-GLUTAMATE METHYLESTERASE_PROTEIN-GLUTAMINE GLUTAMINASE"/>
    <property type="match status" value="1"/>
</dbReference>
<feature type="domain" description="Response regulatory" evidence="9">
    <location>
        <begin position="8"/>
        <end position="125"/>
    </location>
</feature>
<dbReference type="PIRSF" id="PIRSF000876">
    <property type="entry name" value="RR_chemtxs_CheB"/>
    <property type="match status" value="1"/>
</dbReference>
<dbReference type="PROSITE" id="PS50110">
    <property type="entry name" value="RESPONSE_REGULATORY"/>
    <property type="match status" value="1"/>
</dbReference>
<evidence type="ECO:0000256" key="5">
    <source>
        <dbReference type="HAMAP-Rule" id="MF_00099"/>
    </source>
</evidence>
<dbReference type="EC" id="3.5.1.44" evidence="5"/>
<comment type="caution">
    <text evidence="11">The sequence shown here is derived from an EMBL/GenBank/DDBJ whole genome shotgun (WGS) entry which is preliminary data.</text>
</comment>
<protein>
    <recommendedName>
        <fullName evidence="5">Protein-glutamate methylesterase/protein-glutamine glutaminase</fullName>
        <ecNumber evidence="5">3.1.1.61</ecNumber>
        <ecNumber evidence="5">3.5.1.44</ecNumber>
    </recommendedName>
</protein>
<feature type="domain" description="CheB-type methylesterase" evidence="10">
    <location>
        <begin position="186"/>
        <end position="378"/>
    </location>
</feature>
<evidence type="ECO:0000313" key="12">
    <source>
        <dbReference type="Proteomes" id="UP000285908"/>
    </source>
</evidence>
<dbReference type="Proteomes" id="UP000285908">
    <property type="component" value="Unassembled WGS sequence"/>
</dbReference>
<dbReference type="GO" id="GO:0008984">
    <property type="term" value="F:protein-glutamate methylesterase activity"/>
    <property type="evidence" value="ECO:0007669"/>
    <property type="project" value="UniProtKB-UniRule"/>
</dbReference>
<dbReference type="Gene3D" id="3.40.50.180">
    <property type="entry name" value="Methylesterase CheB, C-terminal domain"/>
    <property type="match status" value="1"/>
</dbReference>
<keyword evidence="3 5" id="KW-0378">Hydrolase</keyword>
<gene>
    <name evidence="5" type="primary">cheB</name>
    <name evidence="11" type="ORF">EKE94_03740</name>
</gene>
<dbReference type="PANTHER" id="PTHR42872">
    <property type="entry name" value="PROTEIN-GLUTAMATE METHYLESTERASE/PROTEIN-GLUTAMINE GLUTAMINASE"/>
    <property type="match status" value="1"/>
</dbReference>
<comment type="subcellular location">
    <subcellularLocation>
        <location evidence="5">Cytoplasm</location>
    </subcellularLocation>
</comment>
<evidence type="ECO:0000313" key="11">
    <source>
        <dbReference type="EMBL" id="RVV99796.1"/>
    </source>
</evidence>
<feature type="modified residue" description="4-aspartylphosphate" evidence="5 7">
    <location>
        <position position="59"/>
    </location>
</feature>